<reference evidence="1 2" key="1">
    <citation type="submission" date="2018-09" db="EMBL/GenBank/DDBJ databases">
        <title>Genomic Encyclopedia of Archaeal and Bacterial Type Strains, Phase II (KMG-II): from individual species to whole genera.</title>
        <authorList>
            <person name="Goeker M."/>
        </authorList>
    </citation>
    <scope>NUCLEOTIDE SEQUENCE [LARGE SCALE GENOMIC DNA]</scope>
    <source>
        <strain evidence="1 2">DSM 13151</strain>
    </source>
</reference>
<dbReference type="Proteomes" id="UP000283805">
    <property type="component" value="Unassembled WGS sequence"/>
</dbReference>
<evidence type="ECO:0000313" key="1">
    <source>
        <dbReference type="EMBL" id="RKD87983.1"/>
    </source>
</evidence>
<accession>A0A3R7HFS0</accession>
<proteinExistence type="predicted"/>
<sequence>MKSEHTEAFERDLEELIITAFSRGATVEGNWEIQIPVTDAPNWSVTITKHSLDEQSGYEPNLLDE</sequence>
<protein>
    <recommendedName>
        <fullName evidence="3">Amphi-Trp domain-containing protein</fullName>
    </recommendedName>
</protein>
<comment type="caution">
    <text evidence="1">The sequence shown here is derived from an EMBL/GenBank/DDBJ whole genome shotgun (WGS) entry which is preliminary data.</text>
</comment>
<organism evidence="1 2">
    <name type="scientific">Halopiger aswanensis</name>
    <dbReference type="NCBI Taxonomy" id="148449"/>
    <lineage>
        <taxon>Archaea</taxon>
        <taxon>Methanobacteriati</taxon>
        <taxon>Methanobacteriota</taxon>
        <taxon>Stenosarchaea group</taxon>
        <taxon>Halobacteria</taxon>
        <taxon>Halobacteriales</taxon>
        <taxon>Natrialbaceae</taxon>
        <taxon>Halopiger</taxon>
    </lineage>
</organism>
<dbReference type="AlphaFoldDB" id="A0A3R7HFS0"/>
<gene>
    <name evidence="1" type="ORF">ATJ93_4469</name>
</gene>
<name>A0A3R7HFS0_9EURY</name>
<evidence type="ECO:0000313" key="2">
    <source>
        <dbReference type="Proteomes" id="UP000283805"/>
    </source>
</evidence>
<evidence type="ECO:0008006" key="3">
    <source>
        <dbReference type="Google" id="ProtNLM"/>
    </source>
</evidence>
<dbReference type="EMBL" id="RAPO01000007">
    <property type="protein sequence ID" value="RKD87983.1"/>
    <property type="molecule type" value="Genomic_DNA"/>
</dbReference>
<keyword evidence="2" id="KW-1185">Reference proteome</keyword>